<feature type="region of interest" description="Disordered" evidence="1">
    <location>
        <begin position="1"/>
        <end position="24"/>
    </location>
</feature>
<reference evidence="3" key="1">
    <citation type="journal article" date="2016" name="Nature">
        <title>Genome evolution in the allotetraploid frog Xenopus laevis.</title>
        <authorList>
            <person name="Session A.M."/>
            <person name="Uno Y."/>
            <person name="Kwon T."/>
            <person name="Chapman J.A."/>
            <person name="Toyoda A."/>
            <person name="Takahashi S."/>
            <person name="Fukui A."/>
            <person name="Hikosaka A."/>
            <person name="Suzuki A."/>
            <person name="Kondo M."/>
            <person name="van Heeringen S.J."/>
            <person name="Quigley I."/>
            <person name="Heinz S."/>
            <person name="Ogino H."/>
            <person name="Ochi H."/>
            <person name="Hellsten U."/>
            <person name="Lyons J.B."/>
            <person name="Simakov O."/>
            <person name="Putnam N."/>
            <person name="Stites J."/>
            <person name="Kuroki Y."/>
            <person name="Tanaka T."/>
            <person name="Michiue T."/>
            <person name="Watanabe M."/>
            <person name="Bogdanovic O."/>
            <person name="Lister R."/>
            <person name="Georgiou G."/>
            <person name="Paranjpe S.S."/>
            <person name="van Kruijsbergen I."/>
            <person name="Shu S."/>
            <person name="Carlson J."/>
            <person name="Kinoshita T."/>
            <person name="Ohta Y."/>
            <person name="Mawaribuchi S."/>
            <person name="Jenkins J."/>
            <person name="Grimwood J."/>
            <person name="Schmutz J."/>
            <person name="Mitros T."/>
            <person name="Mozaffari S.V."/>
            <person name="Suzuki Y."/>
            <person name="Haramoto Y."/>
            <person name="Yamamoto T.S."/>
            <person name="Takagi C."/>
            <person name="Heald R."/>
            <person name="Miller K."/>
            <person name="Haudenschild C."/>
            <person name="Kitzman J."/>
            <person name="Nakayama T."/>
            <person name="Izutsu Y."/>
            <person name="Robert J."/>
            <person name="Fortriede J."/>
            <person name="Burns K."/>
            <person name="Lotay V."/>
            <person name="Karimi K."/>
            <person name="Yasuoka Y."/>
            <person name="Dichmann D.S."/>
            <person name="Flajnik M.F."/>
            <person name="Houston D.W."/>
            <person name="Shendure J."/>
            <person name="DuPasquier L."/>
            <person name="Vize P.D."/>
            <person name="Zorn A.M."/>
            <person name="Ito M."/>
            <person name="Marcotte E.M."/>
            <person name="Wallingford J.B."/>
            <person name="Ito Y."/>
            <person name="Asashima M."/>
            <person name="Ueno N."/>
            <person name="Matsuda Y."/>
            <person name="Veenstra G.J."/>
            <person name="Fujiyama A."/>
            <person name="Harland R.M."/>
            <person name="Taira M."/>
            <person name="Rokhsar D.S."/>
        </authorList>
    </citation>
    <scope>NUCLEOTIDE SEQUENCE [LARGE SCALE GENOMIC DNA]</scope>
    <source>
        <strain evidence="3">J</strain>
    </source>
</reference>
<protein>
    <submittedName>
        <fullName evidence="2">Uncharacterized protein</fullName>
    </submittedName>
</protein>
<evidence type="ECO:0000313" key="2">
    <source>
        <dbReference type="EMBL" id="OCT91914.1"/>
    </source>
</evidence>
<accession>A0A974DH59</accession>
<dbReference type="EMBL" id="CM004469">
    <property type="protein sequence ID" value="OCT91914.1"/>
    <property type="molecule type" value="Genomic_DNA"/>
</dbReference>
<dbReference type="AlphaFoldDB" id="A0A974DH59"/>
<evidence type="ECO:0000256" key="1">
    <source>
        <dbReference type="SAM" id="MobiDB-lite"/>
    </source>
</evidence>
<gene>
    <name evidence="2" type="ORF">XELAEV_18014971mg</name>
</gene>
<sequence>MIISPSGNCCRAEEKHRRGRRNPIFRNALAAASTEAPEGKSLRDWSSSTAKWIRNLKHLKEHNHQTLRSAMV</sequence>
<dbReference type="Proteomes" id="UP000694892">
    <property type="component" value="Chromosome 2S"/>
</dbReference>
<organism evidence="2 3">
    <name type="scientific">Xenopus laevis</name>
    <name type="common">African clawed frog</name>
    <dbReference type="NCBI Taxonomy" id="8355"/>
    <lineage>
        <taxon>Eukaryota</taxon>
        <taxon>Metazoa</taxon>
        <taxon>Chordata</taxon>
        <taxon>Craniata</taxon>
        <taxon>Vertebrata</taxon>
        <taxon>Euteleostomi</taxon>
        <taxon>Amphibia</taxon>
        <taxon>Batrachia</taxon>
        <taxon>Anura</taxon>
        <taxon>Pipoidea</taxon>
        <taxon>Pipidae</taxon>
        <taxon>Xenopodinae</taxon>
        <taxon>Xenopus</taxon>
        <taxon>Xenopus</taxon>
    </lineage>
</organism>
<evidence type="ECO:0000313" key="3">
    <source>
        <dbReference type="Proteomes" id="UP000694892"/>
    </source>
</evidence>
<name>A0A974DH59_XENLA</name>
<proteinExistence type="predicted"/>